<sequence length="150" mass="17463">MRYKKTLLLLLSLIVVIFGYVKYTDLQPVNIVSVHQDGAYLDILVKNFPLTDKGRITWWLKNKDSLKDTYNLPITVKGDGFYLITIWDFGDGYVEDDGYDRLCFDDMRGKKHCINKEPFLTIRKGKETGLTFLMDDDKYKVDAEGNLMNF</sequence>
<accession>A0AAP2AG74</accession>
<dbReference type="EMBL" id="JAENMS010000009">
    <property type="protein sequence ID" value="MBL5936050.1"/>
    <property type="molecule type" value="Genomic_DNA"/>
</dbReference>
<dbReference type="Proteomes" id="UP000653275">
    <property type="component" value="Unassembled WGS sequence"/>
</dbReference>
<organism evidence="1 2">
    <name type="scientific">Lelliottia amnigena</name>
    <name type="common">Enterobacter amnigenus</name>
    <dbReference type="NCBI Taxonomy" id="61646"/>
    <lineage>
        <taxon>Bacteria</taxon>
        <taxon>Pseudomonadati</taxon>
        <taxon>Pseudomonadota</taxon>
        <taxon>Gammaproteobacteria</taxon>
        <taxon>Enterobacterales</taxon>
        <taxon>Enterobacteriaceae</taxon>
        <taxon>Lelliottia</taxon>
    </lineage>
</organism>
<protein>
    <submittedName>
        <fullName evidence="1">DUF943 family protein</fullName>
    </submittedName>
</protein>
<dbReference type="Pfam" id="PF06092">
    <property type="entry name" value="DUF943"/>
    <property type="match status" value="1"/>
</dbReference>
<comment type="caution">
    <text evidence="1">The sequence shown here is derived from an EMBL/GenBank/DDBJ whole genome shotgun (WGS) entry which is preliminary data.</text>
</comment>
<proteinExistence type="predicted"/>
<gene>
    <name evidence="1" type="ORF">I7V27_16545</name>
</gene>
<evidence type="ECO:0000313" key="1">
    <source>
        <dbReference type="EMBL" id="MBL5936050.1"/>
    </source>
</evidence>
<dbReference type="RefSeq" id="WP_131487772.1">
    <property type="nucleotide sequence ID" value="NZ_JAENMR010000009.1"/>
</dbReference>
<dbReference type="AlphaFoldDB" id="A0AAP2AG74"/>
<name>A0AAP2AG74_LELAM</name>
<reference evidence="1" key="1">
    <citation type="submission" date="2020-12" db="EMBL/GenBank/DDBJ databases">
        <title>Draft genome sequence of Enterobacter spp., Lelliottia spp. and Serratia spp. isolated from drinking water reservoirs and lakes.</title>
        <authorList>
            <person name="Reitter C."/>
            <person name="Neuhaus K."/>
            <person name="Huegler M."/>
        </authorList>
    </citation>
    <scope>NUCLEOTIDE SEQUENCE</scope>
    <source>
        <strain evidence="1">TZW15</strain>
    </source>
</reference>
<evidence type="ECO:0000313" key="2">
    <source>
        <dbReference type="Proteomes" id="UP000653275"/>
    </source>
</evidence>
<dbReference type="InterPro" id="IPR010351">
    <property type="entry name" value="DUF943"/>
</dbReference>